<organism evidence="2 3">
    <name type="scientific">Latilactobacillus sakei</name>
    <name type="common">Lactobacillus sakei</name>
    <dbReference type="NCBI Taxonomy" id="1599"/>
    <lineage>
        <taxon>Bacteria</taxon>
        <taxon>Bacillati</taxon>
        <taxon>Bacillota</taxon>
        <taxon>Bacilli</taxon>
        <taxon>Lactobacillales</taxon>
        <taxon>Lactobacillaceae</taxon>
        <taxon>Latilactobacillus</taxon>
    </lineage>
</organism>
<dbReference type="InterPro" id="IPR010982">
    <property type="entry name" value="Lambda_DNA-bd_dom_sf"/>
</dbReference>
<protein>
    <submittedName>
        <fullName evidence="2">Helix-turn-helix transcriptional regulator</fullName>
    </submittedName>
</protein>
<dbReference type="AlphaFoldDB" id="A0AAF0GMH7"/>
<dbReference type="Proteomes" id="UP001179858">
    <property type="component" value="Chromosome"/>
</dbReference>
<dbReference type="RefSeq" id="WP_182159919.1">
    <property type="nucleotide sequence ID" value="NZ_CP059697.1"/>
</dbReference>
<dbReference type="GO" id="GO:0003677">
    <property type="term" value="F:DNA binding"/>
    <property type="evidence" value="ECO:0007669"/>
    <property type="project" value="InterPro"/>
</dbReference>
<dbReference type="SMART" id="SM00530">
    <property type="entry name" value="HTH_XRE"/>
    <property type="match status" value="1"/>
</dbReference>
<gene>
    <name evidence="2" type="ORF">QBD03_08410</name>
</gene>
<evidence type="ECO:0000313" key="3">
    <source>
        <dbReference type="Proteomes" id="UP001179858"/>
    </source>
</evidence>
<dbReference type="Pfam" id="PF01381">
    <property type="entry name" value="HTH_3"/>
    <property type="match status" value="1"/>
</dbReference>
<dbReference type="EMBL" id="CP122959">
    <property type="protein sequence ID" value="WGI18764.1"/>
    <property type="molecule type" value="Genomic_DNA"/>
</dbReference>
<accession>A0AAF0GMH7</accession>
<dbReference type="InterPro" id="IPR011990">
    <property type="entry name" value="TPR-like_helical_dom_sf"/>
</dbReference>
<dbReference type="SUPFAM" id="SSF47413">
    <property type="entry name" value="lambda repressor-like DNA-binding domains"/>
    <property type="match status" value="1"/>
</dbReference>
<dbReference type="InterPro" id="IPR053163">
    <property type="entry name" value="HTH-type_regulator_Rgg"/>
</dbReference>
<sequence>MNIGEIISFYRKYQNLTQSELADGICTQGNISLIEKGLRIPSVEIVTMISNKLGISLDVFEKNNFYEKQERHVTTILNQLEAFVNCRQYAQMSSLLSDDILNKYCNNPITKQQFLCYKGIYINYYEKKPRKALEIYRQALQETNITAFNTISDLPKHKKQFSKIETLLISGAASCYYLTAKFEKAAILFDIARRNVDHLKLQLSTQTLGTIYYNACKNLKALARYDEAIEIAQKGLLFEANRKTIYRSAEIFFELGEILTLQGNLAQAEKYYIRSMYLSLTTNNNHFLRLLLIALKQKQNLQLLQENIMMLEKSFNNI</sequence>
<dbReference type="Gene3D" id="1.25.40.10">
    <property type="entry name" value="Tetratricopeptide repeat domain"/>
    <property type="match status" value="1"/>
</dbReference>
<dbReference type="SUPFAM" id="SSF48452">
    <property type="entry name" value="TPR-like"/>
    <property type="match status" value="1"/>
</dbReference>
<evidence type="ECO:0000313" key="2">
    <source>
        <dbReference type="EMBL" id="WGI18764.1"/>
    </source>
</evidence>
<dbReference type="PANTHER" id="PTHR37038:SF14">
    <property type="entry name" value="TRANSCRIPTIONAL ACTIVATOR"/>
    <property type="match status" value="1"/>
</dbReference>
<reference evidence="2" key="1">
    <citation type="submission" date="2023-04" db="EMBL/GenBank/DDBJ databases">
        <title>Novel strain of Lactilactobacillus sakei and use thereof.</title>
        <authorList>
            <person name="Kim S.Y."/>
        </authorList>
    </citation>
    <scope>NUCLEOTIDE SEQUENCE</scope>
    <source>
        <strain evidence="2">HUP1</strain>
    </source>
</reference>
<evidence type="ECO:0000259" key="1">
    <source>
        <dbReference type="PROSITE" id="PS50943"/>
    </source>
</evidence>
<dbReference type="PANTHER" id="PTHR37038">
    <property type="entry name" value="TRANSCRIPTIONAL REGULATOR-RELATED"/>
    <property type="match status" value="1"/>
</dbReference>
<feature type="domain" description="HTH cro/C1-type" evidence="1">
    <location>
        <begin position="7"/>
        <end position="60"/>
    </location>
</feature>
<dbReference type="InterPro" id="IPR001387">
    <property type="entry name" value="Cro/C1-type_HTH"/>
</dbReference>
<proteinExistence type="predicted"/>
<name>A0AAF0GMH7_LATSK</name>
<dbReference type="CDD" id="cd00093">
    <property type="entry name" value="HTH_XRE"/>
    <property type="match status" value="1"/>
</dbReference>
<dbReference type="PROSITE" id="PS50943">
    <property type="entry name" value="HTH_CROC1"/>
    <property type="match status" value="1"/>
</dbReference>